<feature type="non-terminal residue" evidence="3">
    <location>
        <position position="44"/>
    </location>
</feature>
<dbReference type="InterPro" id="IPR003439">
    <property type="entry name" value="ABC_transporter-like_ATP-bd"/>
</dbReference>
<organism evidence="3">
    <name type="scientific">marine sediment metagenome</name>
    <dbReference type="NCBI Taxonomy" id="412755"/>
    <lineage>
        <taxon>unclassified sequences</taxon>
        <taxon>metagenomes</taxon>
        <taxon>ecological metagenomes</taxon>
    </lineage>
</organism>
<reference evidence="3" key="1">
    <citation type="journal article" date="2014" name="Front. Microbiol.">
        <title>High frequency of phylogenetically diverse reductive dehalogenase-homologous genes in deep subseafloor sedimentary metagenomes.</title>
        <authorList>
            <person name="Kawai M."/>
            <person name="Futagami T."/>
            <person name="Toyoda A."/>
            <person name="Takaki Y."/>
            <person name="Nishi S."/>
            <person name="Hori S."/>
            <person name="Arai W."/>
            <person name="Tsubouchi T."/>
            <person name="Morono Y."/>
            <person name="Uchiyama I."/>
            <person name="Ito T."/>
            <person name="Fujiyama A."/>
            <person name="Inagaki F."/>
            <person name="Takami H."/>
        </authorList>
    </citation>
    <scope>NUCLEOTIDE SEQUENCE</scope>
    <source>
        <strain evidence="3">Expedition CK06-06</strain>
    </source>
</reference>
<dbReference type="EMBL" id="BARS01018629">
    <property type="protein sequence ID" value="GAF96552.1"/>
    <property type="molecule type" value="Genomic_DNA"/>
</dbReference>
<evidence type="ECO:0000313" key="3">
    <source>
        <dbReference type="EMBL" id="GAF96552.1"/>
    </source>
</evidence>
<dbReference type="Pfam" id="PF00005">
    <property type="entry name" value="ABC_tran"/>
    <property type="match status" value="1"/>
</dbReference>
<dbReference type="Gene3D" id="3.40.50.300">
    <property type="entry name" value="P-loop containing nucleotide triphosphate hydrolases"/>
    <property type="match status" value="1"/>
</dbReference>
<keyword evidence="1" id="KW-0813">Transport</keyword>
<dbReference type="GO" id="GO:0016887">
    <property type="term" value="F:ATP hydrolysis activity"/>
    <property type="evidence" value="ECO:0007669"/>
    <property type="project" value="InterPro"/>
</dbReference>
<dbReference type="InterPro" id="IPR027417">
    <property type="entry name" value="P-loop_NTPase"/>
</dbReference>
<accession>X0U861</accession>
<gene>
    <name evidence="3" type="ORF">S01H1_30292</name>
</gene>
<dbReference type="PANTHER" id="PTHR43023:SF3">
    <property type="entry name" value="PROTEIN TRIGALACTOSYLDIACYLGLYCEROL 3, CHLOROPLASTIC"/>
    <property type="match status" value="1"/>
</dbReference>
<sequence length="44" mass="4792">MIRFVEVHKSFGANHVLRGLDLEVKRGETLVIIGQSGSGKSVLL</sequence>
<dbReference type="SUPFAM" id="SSF52540">
    <property type="entry name" value="P-loop containing nucleoside triphosphate hydrolases"/>
    <property type="match status" value="1"/>
</dbReference>
<proteinExistence type="predicted"/>
<comment type="caution">
    <text evidence="3">The sequence shown here is derived from an EMBL/GenBank/DDBJ whole genome shotgun (WGS) entry which is preliminary data.</text>
</comment>
<feature type="domain" description="ABC transporter" evidence="2">
    <location>
        <begin position="17"/>
        <end position="44"/>
    </location>
</feature>
<protein>
    <recommendedName>
        <fullName evidence="2">ABC transporter domain-containing protein</fullName>
    </recommendedName>
</protein>
<dbReference type="AlphaFoldDB" id="X0U861"/>
<dbReference type="PANTHER" id="PTHR43023">
    <property type="entry name" value="PROTEIN TRIGALACTOSYLDIACYLGLYCEROL 3, CHLOROPLASTIC"/>
    <property type="match status" value="1"/>
</dbReference>
<evidence type="ECO:0000256" key="1">
    <source>
        <dbReference type="ARBA" id="ARBA00022448"/>
    </source>
</evidence>
<evidence type="ECO:0000259" key="2">
    <source>
        <dbReference type="Pfam" id="PF00005"/>
    </source>
</evidence>
<dbReference type="GO" id="GO:0005524">
    <property type="term" value="F:ATP binding"/>
    <property type="evidence" value="ECO:0007669"/>
    <property type="project" value="InterPro"/>
</dbReference>
<name>X0U861_9ZZZZ</name>